<comment type="caution">
    <text evidence="1">The sequence shown here is derived from an EMBL/GenBank/DDBJ whole genome shotgun (WGS) entry which is preliminary data.</text>
</comment>
<proteinExistence type="predicted"/>
<reference evidence="1 2" key="1">
    <citation type="submission" date="2019-01" db="EMBL/GenBank/DDBJ databases">
        <title>Coherence of Microcystis species and biogeography revealed through population genomics.</title>
        <authorList>
            <person name="Perez-Carrascal O.M."/>
            <person name="Terrat Y."/>
            <person name="Giani A."/>
            <person name="Fortin N."/>
            <person name="Tromas N."/>
            <person name="Shapiro B.J."/>
        </authorList>
    </citation>
    <scope>NUCLEOTIDE SEQUENCE [LARGE SCALE GENOMIC DNA]</scope>
    <source>
        <strain evidence="1">Ma_MB_S_20031200_S102</strain>
    </source>
</reference>
<evidence type="ECO:0000313" key="2">
    <source>
        <dbReference type="Proteomes" id="UP000317708"/>
    </source>
</evidence>
<accession>A0A552EDX8</accession>
<evidence type="ECO:0000313" key="1">
    <source>
        <dbReference type="EMBL" id="TRU32692.1"/>
    </source>
</evidence>
<gene>
    <name evidence="1" type="ORF">EWV92_18145</name>
</gene>
<name>A0A552EDX8_MICAE</name>
<dbReference type="EMBL" id="SFBI01000162">
    <property type="protein sequence ID" value="TRU32692.1"/>
    <property type="molecule type" value="Genomic_DNA"/>
</dbReference>
<dbReference type="Proteomes" id="UP000317708">
    <property type="component" value="Unassembled WGS sequence"/>
</dbReference>
<organism evidence="1 2">
    <name type="scientific">Microcystis aeruginosa Ma_MB_S_20031200_S102</name>
    <dbReference type="NCBI Taxonomy" id="2486254"/>
    <lineage>
        <taxon>Bacteria</taxon>
        <taxon>Bacillati</taxon>
        <taxon>Cyanobacteriota</taxon>
        <taxon>Cyanophyceae</taxon>
        <taxon>Oscillatoriophycideae</taxon>
        <taxon>Chroococcales</taxon>
        <taxon>Microcystaceae</taxon>
        <taxon>Microcystis</taxon>
    </lineage>
</organism>
<sequence length="73" mass="8390">MPMDNNRLNKSIVTVSSLTDNSDERNYWFNATPQQRLIALETMRQINCGYDATTARLQRFFEIAELKTSGVFG</sequence>
<protein>
    <submittedName>
        <fullName evidence="1">Uncharacterized protein</fullName>
    </submittedName>
</protein>
<dbReference type="AlphaFoldDB" id="A0A552EDX8"/>